<comment type="caution">
    <text evidence="1">The sequence shown here is derived from an EMBL/GenBank/DDBJ whole genome shotgun (WGS) entry which is preliminary data.</text>
</comment>
<organism evidence="1 2">
    <name type="scientific">Paractinoplanes rishiriensis</name>
    <dbReference type="NCBI Taxonomy" id="1050105"/>
    <lineage>
        <taxon>Bacteria</taxon>
        <taxon>Bacillati</taxon>
        <taxon>Actinomycetota</taxon>
        <taxon>Actinomycetes</taxon>
        <taxon>Micromonosporales</taxon>
        <taxon>Micromonosporaceae</taxon>
        <taxon>Paractinoplanes</taxon>
    </lineage>
</organism>
<evidence type="ECO:0000313" key="2">
    <source>
        <dbReference type="Proteomes" id="UP000636960"/>
    </source>
</evidence>
<dbReference type="RefSeq" id="WP_203785564.1">
    <property type="nucleotide sequence ID" value="NZ_BOMV01000063.1"/>
</dbReference>
<dbReference type="EMBL" id="BOMV01000063">
    <property type="protein sequence ID" value="GIE98545.1"/>
    <property type="molecule type" value="Genomic_DNA"/>
</dbReference>
<reference evidence="1" key="1">
    <citation type="submission" date="2021-01" db="EMBL/GenBank/DDBJ databases">
        <title>Whole genome shotgun sequence of Actinoplanes rishiriensis NBRC 108556.</title>
        <authorList>
            <person name="Komaki H."/>
            <person name="Tamura T."/>
        </authorList>
    </citation>
    <scope>NUCLEOTIDE SEQUENCE</scope>
    <source>
        <strain evidence="1">NBRC 108556</strain>
    </source>
</reference>
<dbReference type="AlphaFoldDB" id="A0A919K3Z4"/>
<name>A0A919K3Z4_9ACTN</name>
<gene>
    <name evidence="1" type="ORF">Ari01nite_60100</name>
</gene>
<sequence>MDPVRALDDSILVERHLFGLMDLDVAGTPSPWPRGPMPPELDVWVQANRIDLRSTGEDHEAAVRLEAWDAPPEPPRGDDWNEWTDDGETEVAFTSAEVQLWTLTSGPSGSALVLGPPAYIYGLRVFSRGHDVVAELTHDGSDIPDGTEQYVLQFRPLRPI</sequence>
<proteinExistence type="predicted"/>
<keyword evidence="2" id="KW-1185">Reference proteome</keyword>
<evidence type="ECO:0000313" key="1">
    <source>
        <dbReference type="EMBL" id="GIE98545.1"/>
    </source>
</evidence>
<protein>
    <submittedName>
        <fullName evidence="1">Uncharacterized protein</fullName>
    </submittedName>
</protein>
<dbReference type="Proteomes" id="UP000636960">
    <property type="component" value="Unassembled WGS sequence"/>
</dbReference>
<accession>A0A919K3Z4</accession>